<feature type="compositionally biased region" description="Basic and acidic residues" evidence="2">
    <location>
        <begin position="8"/>
        <end position="17"/>
    </location>
</feature>
<keyword evidence="5" id="KW-1185">Reference proteome</keyword>
<feature type="non-terminal residue" evidence="4">
    <location>
        <position position="225"/>
    </location>
</feature>
<sequence>SKPGLAFKSDRERKEESGDASEPQGEKRAAPYRKTCPWDFLDRVERVMTQRRAILLIQCCQFLTKTVLRMFLVDRRRNEGELREEFSILGSTGNVYTVMIDKMSRCNCTTCKHVLFVFLKVLQVRRESALWYQKALLSTELEQIFRDAPLAPNSMAHPHICEAYGRATGKIPVDIDLGKKCILGPDDDCPICYDIMHEAVEDSLYTNSLTFCQECGSALHNECFQ</sequence>
<dbReference type="EMBL" id="JADNYJ010000034">
    <property type="protein sequence ID" value="KAF8902827.1"/>
    <property type="molecule type" value="Genomic_DNA"/>
</dbReference>
<proteinExistence type="predicted"/>
<dbReference type="Proteomes" id="UP000724874">
    <property type="component" value="Unassembled WGS sequence"/>
</dbReference>
<keyword evidence="1" id="KW-0862">Zinc</keyword>
<evidence type="ECO:0000313" key="5">
    <source>
        <dbReference type="Proteomes" id="UP000724874"/>
    </source>
</evidence>
<dbReference type="PANTHER" id="PTHR21540">
    <property type="entry name" value="RING FINGER AND SWIM DOMAIN-CONTAINING PROTEIN 2"/>
    <property type="match status" value="1"/>
</dbReference>
<organism evidence="4 5">
    <name type="scientific">Gymnopilus junonius</name>
    <name type="common">Spectacular rustgill mushroom</name>
    <name type="synonym">Gymnopilus spectabilis subsp. junonius</name>
    <dbReference type="NCBI Taxonomy" id="109634"/>
    <lineage>
        <taxon>Eukaryota</taxon>
        <taxon>Fungi</taxon>
        <taxon>Dikarya</taxon>
        <taxon>Basidiomycota</taxon>
        <taxon>Agaricomycotina</taxon>
        <taxon>Agaricomycetes</taxon>
        <taxon>Agaricomycetidae</taxon>
        <taxon>Agaricales</taxon>
        <taxon>Agaricineae</taxon>
        <taxon>Hymenogastraceae</taxon>
        <taxon>Gymnopilus</taxon>
    </lineage>
</organism>
<dbReference type="InterPro" id="IPR039903">
    <property type="entry name" value="Zswim2"/>
</dbReference>
<reference evidence="4" key="1">
    <citation type="submission" date="2020-11" db="EMBL/GenBank/DDBJ databases">
        <authorList>
            <consortium name="DOE Joint Genome Institute"/>
            <person name="Ahrendt S."/>
            <person name="Riley R."/>
            <person name="Andreopoulos W."/>
            <person name="LaButti K."/>
            <person name="Pangilinan J."/>
            <person name="Ruiz-duenas F.J."/>
            <person name="Barrasa J.M."/>
            <person name="Sanchez-Garcia M."/>
            <person name="Camarero S."/>
            <person name="Miyauchi S."/>
            <person name="Serrano A."/>
            <person name="Linde D."/>
            <person name="Babiker R."/>
            <person name="Drula E."/>
            <person name="Ayuso-Fernandez I."/>
            <person name="Pacheco R."/>
            <person name="Padilla G."/>
            <person name="Ferreira P."/>
            <person name="Barriuso J."/>
            <person name="Kellner H."/>
            <person name="Castanera R."/>
            <person name="Alfaro M."/>
            <person name="Ramirez L."/>
            <person name="Pisabarro A.G."/>
            <person name="Kuo A."/>
            <person name="Tritt A."/>
            <person name="Lipzen A."/>
            <person name="He G."/>
            <person name="Yan M."/>
            <person name="Ng V."/>
            <person name="Cullen D."/>
            <person name="Martin F."/>
            <person name="Rosso M.-N."/>
            <person name="Henrissat B."/>
            <person name="Hibbett D."/>
            <person name="Martinez A.T."/>
            <person name="Grigoriev I.V."/>
        </authorList>
    </citation>
    <scope>NUCLEOTIDE SEQUENCE</scope>
    <source>
        <strain evidence="4">AH 44721</strain>
    </source>
</reference>
<dbReference type="GO" id="GO:0061630">
    <property type="term" value="F:ubiquitin protein ligase activity"/>
    <property type="evidence" value="ECO:0007669"/>
    <property type="project" value="InterPro"/>
</dbReference>
<dbReference type="InterPro" id="IPR007527">
    <property type="entry name" value="Znf_SWIM"/>
</dbReference>
<evidence type="ECO:0000313" key="4">
    <source>
        <dbReference type="EMBL" id="KAF8902827.1"/>
    </source>
</evidence>
<evidence type="ECO:0000256" key="1">
    <source>
        <dbReference type="PROSITE-ProRule" id="PRU00325"/>
    </source>
</evidence>
<gene>
    <name evidence="4" type="ORF">CPB84DRAFT_1678590</name>
</gene>
<dbReference type="OrthoDB" id="2122982at2759"/>
<evidence type="ECO:0000256" key="2">
    <source>
        <dbReference type="SAM" id="MobiDB-lite"/>
    </source>
</evidence>
<feature type="domain" description="SWIM-type" evidence="3">
    <location>
        <begin position="96"/>
        <end position="122"/>
    </location>
</feature>
<evidence type="ECO:0000259" key="3">
    <source>
        <dbReference type="PROSITE" id="PS50966"/>
    </source>
</evidence>
<protein>
    <recommendedName>
        <fullName evidence="3">SWIM-type domain-containing protein</fullName>
    </recommendedName>
</protein>
<keyword evidence="1" id="KW-0479">Metal-binding</keyword>
<name>A0A9P5NRU2_GYMJU</name>
<feature type="region of interest" description="Disordered" evidence="2">
    <location>
        <begin position="1"/>
        <end position="29"/>
    </location>
</feature>
<dbReference type="AlphaFoldDB" id="A0A9P5NRU2"/>
<keyword evidence="1" id="KW-0863">Zinc-finger</keyword>
<dbReference type="PROSITE" id="PS50966">
    <property type="entry name" value="ZF_SWIM"/>
    <property type="match status" value="1"/>
</dbReference>
<comment type="caution">
    <text evidence="4">The sequence shown here is derived from an EMBL/GenBank/DDBJ whole genome shotgun (WGS) entry which is preliminary data.</text>
</comment>
<accession>A0A9P5NRU2</accession>
<dbReference type="PANTHER" id="PTHR21540:SF0">
    <property type="entry name" value="PHD FAMILY PROTEIN"/>
    <property type="match status" value="1"/>
</dbReference>
<dbReference type="GO" id="GO:0008270">
    <property type="term" value="F:zinc ion binding"/>
    <property type="evidence" value="ECO:0007669"/>
    <property type="project" value="UniProtKB-KW"/>
</dbReference>